<dbReference type="EMBL" id="JBHUMQ010000029">
    <property type="protein sequence ID" value="MFD2694705.1"/>
    <property type="molecule type" value="Genomic_DNA"/>
</dbReference>
<keyword evidence="2" id="KW-0732">Signal</keyword>
<feature type="compositionally biased region" description="Polar residues" evidence="1">
    <location>
        <begin position="23"/>
        <end position="39"/>
    </location>
</feature>
<sequence>MKTPFLKIIILLSVFSLMMGCSNENDSPSSNNKKTTSALSQDSSKSSDIKRSQQTIRTVLTYIFTGPDNEQKKLYKKQMTNDPQALYPYLEEKYKSLLEKQYLQEFLKNNQGTTWLQTAYRSGYQLEPVTKIKIKKSKTNTNAYTFEFDVAYSKNDKTNTSTVYGNLATAEDGKIVSINVIDDGGLVKKMTLSK</sequence>
<evidence type="ECO:0008006" key="5">
    <source>
        <dbReference type="Google" id="ProtNLM"/>
    </source>
</evidence>
<evidence type="ECO:0000313" key="3">
    <source>
        <dbReference type="EMBL" id="MFD2694705.1"/>
    </source>
</evidence>
<dbReference type="RefSeq" id="WP_253063818.1">
    <property type="nucleotide sequence ID" value="NZ_JAMXWM010000024.1"/>
</dbReference>
<name>A0ABW5S4J9_9BACL</name>
<feature type="chain" id="PRO_5046676567" description="Lipoprotein" evidence="2">
    <location>
        <begin position="25"/>
        <end position="194"/>
    </location>
</feature>
<gene>
    <name evidence="3" type="ORF">ACFSUE_13885</name>
</gene>
<reference evidence="4" key="1">
    <citation type="journal article" date="2019" name="Int. J. Syst. Evol. Microbiol.">
        <title>The Global Catalogue of Microorganisms (GCM) 10K type strain sequencing project: providing services to taxonomists for standard genome sequencing and annotation.</title>
        <authorList>
            <consortium name="The Broad Institute Genomics Platform"/>
            <consortium name="The Broad Institute Genome Sequencing Center for Infectious Disease"/>
            <person name="Wu L."/>
            <person name="Ma J."/>
        </authorList>
    </citation>
    <scope>NUCLEOTIDE SEQUENCE [LARGE SCALE GENOMIC DNA]</scope>
    <source>
        <strain evidence="4">TISTR 2466</strain>
    </source>
</reference>
<feature type="region of interest" description="Disordered" evidence="1">
    <location>
        <begin position="23"/>
        <end position="52"/>
    </location>
</feature>
<accession>A0ABW5S4J9</accession>
<dbReference type="PROSITE" id="PS51257">
    <property type="entry name" value="PROKAR_LIPOPROTEIN"/>
    <property type="match status" value="1"/>
</dbReference>
<comment type="caution">
    <text evidence="3">The sequence shown here is derived from an EMBL/GenBank/DDBJ whole genome shotgun (WGS) entry which is preliminary data.</text>
</comment>
<evidence type="ECO:0000256" key="2">
    <source>
        <dbReference type="SAM" id="SignalP"/>
    </source>
</evidence>
<evidence type="ECO:0000256" key="1">
    <source>
        <dbReference type="SAM" id="MobiDB-lite"/>
    </source>
</evidence>
<keyword evidence="4" id="KW-1185">Reference proteome</keyword>
<organism evidence="3 4">
    <name type="scientific">Sporolactobacillus shoreicorticis</name>
    <dbReference type="NCBI Taxonomy" id="1923877"/>
    <lineage>
        <taxon>Bacteria</taxon>
        <taxon>Bacillati</taxon>
        <taxon>Bacillota</taxon>
        <taxon>Bacilli</taxon>
        <taxon>Bacillales</taxon>
        <taxon>Sporolactobacillaceae</taxon>
        <taxon>Sporolactobacillus</taxon>
    </lineage>
</organism>
<dbReference type="Proteomes" id="UP001597399">
    <property type="component" value="Unassembled WGS sequence"/>
</dbReference>
<feature type="signal peptide" evidence="2">
    <location>
        <begin position="1"/>
        <end position="24"/>
    </location>
</feature>
<protein>
    <recommendedName>
        <fullName evidence="5">Lipoprotein</fullName>
    </recommendedName>
</protein>
<proteinExistence type="predicted"/>
<evidence type="ECO:0000313" key="4">
    <source>
        <dbReference type="Proteomes" id="UP001597399"/>
    </source>
</evidence>